<dbReference type="FunFam" id="1.20.5.170:FF:000036">
    <property type="entry name" value="ABSCISIC ACID-INSENSITIVE 5-like protein 2"/>
    <property type="match status" value="1"/>
</dbReference>
<feature type="domain" description="BZIP" evidence="8">
    <location>
        <begin position="182"/>
        <end position="232"/>
    </location>
</feature>
<dbReference type="PROSITE" id="PS00036">
    <property type="entry name" value="BZIP_BASIC"/>
    <property type="match status" value="1"/>
</dbReference>
<evidence type="ECO:0000256" key="6">
    <source>
        <dbReference type="ARBA" id="ARBA00023242"/>
    </source>
</evidence>
<keyword evidence="4" id="KW-0238">DNA-binding</keyword>
<evidence type="ECO:0000313" key="10">
    <source>
        <dbReference type="RefSeq" id="XP_020095093.1"/>
    </source>
</evidence>
<reference evidence="9" key="1">
    <citation type="journal article" date="2015" name="Nat. Genet.">
        <title>The pineapple genome and the evolution of CAM photosynthesis.</title>
        <authorList>
            <person name="Ming R."/>
            <person name="VanBuren R."/>
            <person name="Wai C.M."/>
            <person name="Tang H."/>
            <person name="Schatz M.C."/>
            <person name="Bowers J.E."/>
            <person name="Lyons E."/>
            <person name="Wang M.L."/>
            <person name="Chen J."/>
            <person name="Biggers E."/>
            <person name="Zhang J."/>
            <person name="Huang L."/>
            <person name="Zhang L."/>
            <person name="Miao W."/>
            <person name="Zhang J."/>
            <person name="Ye Z."/>
            <person name="Miao C."/>
            <person name="Lin Z."/>
            <person name="Wang H."/>
            <person name="Zhou H."/>
            <person name="Yim W.C."/>
            <person name="Priest H.D."/>
            <person name="Zheng C."/>
            <person name="Woodhouse M."/>
            <person name="Edger P.P."/>
            <person name="Guyot R."/>
            <person name="Guo H.B."/>
            <person name="Guo H."/>
            <person name="Zheng G."/>
            <person name="Singh R."/>
            <person name="Sharma A."/>
            <person name="Min X."/>
            <person name="Zheng Y."/>
            <person name="Lee H."/>
            <person name="Gurtowski J."/>
            <person name="Sedlazeck F.J."/>
            <person name="Harkess A."/>
            <person name="McKain M.R."/>
            <person name="Liao Z."/>
            <person name="Fang J."/>
            <person name="Liu J."/>
            <person name="Zhang X."/>
            <person name="Zhang Q."/>
            <person name="Hu W."/>
            <person name="Qin Y."/>
            <person name="Wang K."/>
            <person name="Chen L.Y."/>
            <person name="Shirley N."/>
            <person name="Lin Y.R."/>
            <person name="Liu L.Y."/>
            <person name="Hernandez A.G."/>
            <person name="Wright C.L."/>
            <person name="Bulone V."/>
            <person name="Tuskan G.A."/>
            <person name="Heath K."/>
            <person name="Zee F."/>
            <person name="Moore P.H."/>
            <person name="Sunkar R."/>
            <person name="Leebens-Mack J.H."/>
            <person name="Mockler T."/>
            <person name="Bennetzen J.L."/>
            <person name="Freeling M."/>
            <person name="Sankoff D."/>
            <person name="Paterson A.H."/>
            <person name="Zhu X."/>
            <person name="Yang X."/>
            <person name="Smith J.A."/>
            <person name="Cushman J.C."/>
            <person name="Paull R.E."/>
            <person name="Yu Q."/>
        </authorList>
    </citation>
    <scope>NUCLEOTIDE SEQUENCE [LARGE SCALE GENOMIC DNA]</scope>
    <source>
        <strain evidence="9">cv. F153</strain>
    </source>
</reference>
<feature type="compositionally biased region" description="Polar residues" evidence="7">
    <location>
        <begin position="1"/>
        <end position="16"/>
    </location>
</feature>
<dbReference type="Gene3D" id="1.20.5.170">
    <property type="match status" value="1"/>
</dbReference>
<dbReference type="Proteomes" id="UP000515123">
    <property type="component" value="Linkage group 9"/>
</dbReference>
<dbReference type="InterPro" id="IPR046347">
    <property type="entry name" value="bZIP_sf"/>
</dbReference>
<dbReference type="AlphaFoldDB" id="A0A6P5FNQ3"/>
<dbReference type="GO" id="GO:0045893">
    <property type="term" value="P:positive regulation of DNA-templated transcription"/>
    <property type="evidence" value="ECO:0007669"/>
    <property type="project" value="InterPro"/>
</dbReference>
<evidence type="ECO:0000256" key="3">
    <source>
        <dbReference type="ARBA" id="ARBA00023015"/>
    </source>
</evidence>
<evidence type="ECO:0000256" key="2">
    <source>
        <dbReference type="ARBA" id="ARBA00022682"/>
    </source>
</evidence>
<organism evidence="9 10">
    <name type="scientific">Ananas comosus</name>
    <name type="common">Pineapple</name>
    <name type="synonym">Ananas ananas</name>
    <dbReference type="NCBI Taxonomy" id="4615"/>
    <lineage>
        <taxon>Eukaryota</taxon>
        <taxon>Viridiplantae</taxon>
        <taxon>Streptophyta</taxon>
        <taxon>Embryophyta</taxon>
        <taxon>Tracheophyta</taxon>
        <taxon>Spermatophyta</taxon>
        <taxon>Magnoliopsida</taxon>
        <taxon>Liliopsida</taxon>
        <taxon>Poales</taxon>
        <taxon>Bromeliaceae</taxon>
        <taxon>Bromelioideae</taxon>
        <taxon>Ananas</taxon>
    </lineage>
</organism>
<dbReference type="InterPro" id="IPR004827">
    <property type="entry name" value="bZIP"/>
</dbReference>
<gene>
    <name evidence="10" type="primary">LOC109714797</name>
</gene>
<dbReference type="RefSeq" id="XP_020095093.1">
    <property type="nucleotide sequence ID" value="XM_020239504.1"/>
</dbReference>
<dbReference type="PANTHER" id="PTHR22952">
    <property type="entry name" value="CAMP-RESPONSE ELEMENT BINDING PROTEIN-RELATED"/>
    <property type="match status" value="1"/>
</dbReference>
<dbReference type="GeneID" id="109714797"/>
<evidence type="ECO:0000256" key="7">
    <source>
        <dbReference type="SAM" id="MobiDB-lite"/>
    </source>
</evidence>
<dbReference type="OrthoDB" id="687570at2759"/>
<evidence type="ECO:0000256" key="1">
    <source>
        <dbReference type="ARBA" id="ARBA00004123"/>
    </source>
</evidence>
<protein>
    <submittedName>
        <fullName evidence="10">Protein FD-like</fullName>
    </submittedName>
</protein>
<evidence type="ECO:0000313" key="9">
    <source>
        <dbReference type="Proteomes" id="UP000515123"/>
    </source>
</evidence>
<dbReference type="SMART" id="SM00338">
    <property type="entry name" value="BRLZ"/>
    <property type="match status" value="1"/>
</dbReference>
<accession>A0A6P5FNQ3</accession>
<feature type="region of interest" description="Disordered" evidence="7">
    <location>
        <begin position="1"/>
        <end position="46"/>
    </location>
</feature>
<keyword evidence="5" id="KW-0804">Transcription</keyword>
<dbReference type="GO" id="GO:0005634">
    <property type="term" value="C:nucleus"/>
    <property type="evidence" value="ECO:0007669"/>
    <property type="project" value="UniProtKB-SubCell"/>
</dbReference>
<dbReference type="InterPro" id="IPR043452">
    <property type="entry name" value="BZIP46-like"/>
</dbReference>
<comment type="subcellular location">
    <subcellularLocation>
        <location evidence="1">Nucleus</location>
    </subcellularLocation>
</comment>
<sequence>MWCSFTHPNTNTNINNSSMSMSSSSSSSSSSSPSSMFSSQTTPRRRAMEDVWKDITLSTPTPHPHPHHVMMRPLATPSTTTHHYHHHHTTTPRHQRRRILQDFLAGTLNRPAPLAARSSDFRNSLRTRLPRRRRRRLRRGLLVVPLPGFSAADSPPNIFSLCEKKRPPESPDNGCCAGGSGGDRRHKRMIKNRESAARSRARRQAYTNGLELEVAHLLEENANLKKEQQEVNLPPS</sequence>
<feature type="region of interest" description="Disordered" evidence="7">
    <location>
        <begin position="165"/>
        <end position="187"/>
    </location>
</feature>
<keyword evidence="6" id="KW-0539">Nucleus</keyword>
<dbReference type="GO" id="GO:0003700">
    <property type="term" value="F:DNA-binding transcription factor activity"/>
    <property type="evidence" value="ECO:0007669"/>
    <property type="project" value="InterPro"/>
</dbReference>
<proteinExistence type="predicted"/>
<keyword evidence="2" id="KW-0938">Abscisic acid signaling pathway</keyword>
<keyword evidence="9" id="KW-1185">Reference proteome</keyword>
<evidence type="ECO:0000256" key="4">
    <source>
        <dbReference type="ARBA" id="ARBA00023125"/>
    </source>
</evidence>
<dbReference type="PANTHER" id="PTHR22952:SF433">
    <property type="entry name" value="PROTEIN FD"/>
    <property type="match status" value="1"/>
</dbReference>
<evidence type="ECO:0000259" key="8">
    <source>
        <dbReference type="PROSITE" id="PS50217"/>
    </source>
</evidence>
<dbReference type="Pfam" id="PF00170">
    <property type="entry name" value="bZIP_1"/>
    <property type="match status" value="1"/>
</dbReference>
<keyword evidence="3" id="KW-0805">Transcription regulation</keyword>
<dbReference type="PROSITE" id="PS50217">
    <property type="entry name" value="BZIP"/>
    <property type="match status" value="1"/>
</dbReference>
<dbReference type="GO" id="GO:0009738">
    <property type="term" value="P:abscisic acid-activated signaling pathway"/>
    <property type="evidence" value="ECO:0007669"/>
    <property type="project" value="UniProtKB-KW"/>
</dbReference>
<reference evidence="10" key="2">
    <citation type="submission" date="2025-08" db="UniProtKB">
        <authorList>
            <consortium name="RefSeq"/>
        </authorList>
    </citation>
    <scope>IDENTIFICATION</scope>
    <source>
        <tissue evidence="10">Leaf</tissue>
    </source>
</reference>
<dbReference type="GO" id="GO:0003677">
    <property type="term" value="F:DNA binding"/>
    <property type="evidence" value="ECO:0007669"/>
    <property type="project" value="UniProtKB-KW"/>
</dbReference>
<feature type="compositionally biased region" description="Low complexity" evidence="7">
    <location>
        <begin position="17"/>
        <end position="39"/>
    </location>
</feature>
<dbReference type="SUPFAM" id="SSF57959">
    <property type="entry name" value="Leucine zipper domain"/>
    <property type="match status" value="1"/>
</dbReference>
<evidence type="ECO:0000256" key="5">
    <source>
        <dbReference type="ARBA" id="ARBA00023163"/>
    </source>
</evidence>
<name>A0A6P5FNQ3_ANACO</name>